<accession>A0A6N7KMJ0</accession>
<evidence type="ECO:0000313" key="2">
    <source>
        <dbReference type="EMBL" id="MQS11364.1"/>
    </source>
</evidence>
<dbReference type="OrthoDB" id="4202235at2"/>
<evidence type="ECO:0000256" key="1">
    <source>
        <dbReference type="SAM" id="MobiDB-lite"/>
    </source>
</evidence>
<name>A0A6N7KMJ0_9ACTN</name>
<proteinExistence type="predicted"/>
<evidence type="ECO:0000313" key="3">
    <source>
        <dbReference type="Proteomes" id="UP000450000"/>
    </source>
</evidence>
<sequence length="165" mass="18901">MDPILSCHWRDPDGDWALTVSRNGTTWELLAAAPRWSETLPFADPDDVRRLAQTLLDLPAEPEPYEFEWQLSRTENERTENERTHFATFAVGLDPTDGHRPYLAYQSYYHRGQATGLGLEVICEDPPIDQLRAQAHAFLTSLPSPQQSSRRKNPPQQNRPQQSHP</sequence>
<protein>
    <submittedName>
        <fullName evidence="2">Uncharacterized protein</fullName>
    </submittedName>
</protein>
<dbReference type="EMBL" id="WBOF01000001">
    <property type="protein sequence ID" value="MQS11364.1"/>
    <property type="molecule type" value="Genomic_DNA"/>
</dbReference>
<organism evidence="2 3">
    <name type="scientific">Streptomyces kaniharaensis</name>
    <dbReference type="NCBI Taxonomy" id="212423"/>
    <lineage>
        <taxon>Bacteria</taxon>
        <taxon>Bacillati</taxon>
        <taxon>Actinomycetota</taxon>
        <taxon>Actinomycetes</taxon>
        <taxon>Kitasatosporales</taxon>
        <taxon>Streptomycetaceae</taxon>
        <taxon>Streptomyces</taxon>
    </lineage>
</organism>
<comment type="caution">
    <text evidence="2">The sequence shown here is derived from an EMBL/GenBank/DDBJ whole genome shotgun (WGS) entry which is preliminary data.</text>
</comment>
<reference evidence="2 3" key="1">
    <citation type="submission" date="2019-09" db="EMBL/GenBank/DDBJ databases">
        <title>Genome Sequences of Streptomyces kaniharaensis ATCC 21070.</title>
        <authorList>
            <person name="Zhu W."/>
            <person name="De Crecy-Lagard V."/>
            <person name="Richards N.G."/>
        </authorList>
    </citation>
    <scope>NUCLEOTIDE SEQUENCE [LARGE SCALE GENOMIC DNA]</scope>
    <source>
        <strain evidence="2 3">SF-557</strain>
    </source>
</reference>
<dbReference type="RefSeq" id="WP_153460017.1">
    <property type="nucleotide sequence ID" value="NZ_WBOF01000001.1"/>
</dbReference>
<dbReference type="AlphaFoldDB" id="A0A6N7KMJ0"/>
<feature type="compositionally biased region" description="Low complexity" evidence="1">
    <location>
        <begin position="154"/>
        <end position="165"/>
    </location>
</feature>
<keyword evidence="3" id="KW-1185">Reference proteome</keyword>
<gene>
    <name evidence="2" type="ORF">F7Q99_03420</name>
</gene>
<dbReference type="Proteomes" id="UP000450000">
    <property type="component" value="Unassembled WGS sequence"/>
</dbReference>
<feature type="region of interest" description="Disordered" evidence="1">
    <location>
        <begin position="140"/>
        <end position="165"/>
    </location>
</feature>